<evidence type="ECO:0000256" key="3">
    <source>
        <dbReference type="ARBA" id="ARBA00022478"/>
    </source>
</evidence>
<comment type="similarity">
    <text evidence="2">Belongs to the eukaryotic RPA49/POLR1E RNA polymerase subunit family.</text>
</comment>
<feature type="region of interest" description="Disordered" evidence="6">
    <location>
        <begin position="13"/>
        <end position="38"/>
    </location>
</feature>
<feature type="chain" id="PRO_5020569267" evidence="7">
    <location>
        <begin position="16"/>
        <end position="243"/>
    </location>
</feature>
<feature type="signal peptide" evidence="7">
    <location>
        <begin position="1"/>
        <end position="15"/>
    </location>
</feature>
<dbReference type="GO" id="GO:0003677">
    <property type="term" value="F:DNA binding"/>
    <property type="evidence" value="ECO:0007669"/>
    <property type="project" value="InterPro"/>
</dbReference>
<protein>
    <submittedName>
        <fullName evidence="8">Uncharacterized protein</fullName>
    </submittedName>
</protein>
<keyword evidence="3" id="KW-0240">DNA-directed RNA polymerase</keyword>
<dbReference type="Pfam" id="PF06870">
    <property type="entry name" value="RNA_pol_I_A49"/>
    <property type="match status" value="1"/>
</dbReference>
<evidence type="ECO:0000256" key="4">
    <source>
        <dbReference type="ARBA" id="ARBA00023163"/>
    </source>
</evidence>
<dbReference type="PANTHER" id="PTHR14440">
    <property type="entry name" value="DNA-DIRECTED RNA POLYMERASE I SUBUNIT RPA49"/>
    <property type="match status" value="1"/>
</dbReference>
<evidence type="ECO:0000256" key="2">
    <source>
        <dbReference type="ARBA" id="ARBA00009430"/>
    </source>
</evidence>
<evidence type="ECO:0000256" key="7">
    <source>
        <dbReference type="SAM" id="SignalP"/>
    </source>
</evidence>
<evidence type="ECO:0000256" key="5">
    <source>
        <dbReference type="ARBA" id="ARBA00023242"/>
    </source>
</evidence>
<evidence type="ECO:0000313" key="8">
    <source>
        <dbReference type="EMBL" id="TKS16379.1"/>
    </source>
</evidence>
<reference evidence="8" key="1">
    <citation type="submission" date="2018-10" db="EMBL/GenBank/DDBJ databases">
        <title>Population genomic analysis revealed the cold adaptation of white poplar.</title>
        <authorList>
            <person name="Liu Y.-J."/>
        </authorList>
    </citation>
    <scope>NUCLEOTIDE SEQUENCE [LARGE SCALE GENOMIC DNA]</scope>
    <source>
        <strain evidence="8">PAL-ZL1</strain>
    </source>
</reference>
<dbReference type="InterPro" id="IPR009668">
    <property type="entry name" value="RNA_pol-assoc_fac_A49-like"/>
</dbReference>
<keyword evidence="4" id="KW-0804">Transcription</keyword>
<evidence type="ECO:0000256" key="6">
    <source>
        <dbReference type="SAM" id="MobiDB-lite"/>
    </source>
</evidence>
<gene>
    <name evidence="8" type="ORF">D5086_0000024270</name>
</gene>
<name>A0A4U5R0J8_POPAL</name>
<dbReference type="AlphaFoldDB" id="A0A4U5R0J8"/>
<keyword evidence="5" id="KW-0539">Nucleus</keyword>
<dbReference type="GO" id="GO:0005730">
    <property type="term" value="C:nucleolus"/>
    <property type="evidence" value="ECO:0007669"/>
    <property type="project" value="UniProtKB-SubCell"/>
</dbReference>
<organism evidence="8">
    <name type="scientific">Populus alba</name>
    <name type="common">White poplar</name>
    <dbReference type="NCBI Taxonomy" id="43335"/>
    <lineage>
        <taxon>Eukaryota</taxon>
        <taxon>Viridiplantae</taxon>
        <taxon>Streptophyta</taxon>
        <taxon>Embryophyta</taxon>
        <taxon>Tracheophyta</taxon>
        <taxon>Spermatophyta</taxon>
        <taxon>Magnoliopsida</taxon>
        <taxon>eudicotyledons</taxon>
        <taxon>Gunneridae</taxon>
        <taxon>Pentapetalae</taxon>
        <taxon>rosids</taxon>
        <taxon>fabids</taxon>
        <taxon>Malpighiales</taxon>
        <taxon>Salicaceae</taxon>
        <taxon>Saliceae</taxon>
        <taxon>Populus</taxon>
    </lineage>
</organism>
<dbReference type="STRING" id="43335.A0A4U5R0J8"/>
<comment type="subcellular location">
    <subcellularLocation>
        <location evidence="1">Nucleus</location>
        <location evidence="1">Nucleolus</location>
    </subcellularLocation>
</comment>
<keyword evidence="7" id="KW-0732">Signal</keyword>
<accession>A0A4U5R0J8</accession>
<dbReference type="GO" id="GO:0006351">
    <property type="term" value="P:DNA-templated transcription"/>
    <property type="evidence" value="ECO:0007669"/>
    <property type="project" value="InterPro"/>
</dbReference>
<proteinExistence type="inferred from homology"/>
<feature type="compositionally biased region" description="Basic and acidic residues" evidence="6">
    <location>
        <begin position="29"/>
        <end position="38"/>
    </location>
</feature>
<comment type="caution">
    <text evidence="8">The sequence shown here is derived from an EMBL/GenBank/DDBJ whole genome shotgun (WGS) entry which is preliminary data.</text>
</comment>
<sequence>MRLLMLLFVGEGASSKHKTGGSEEGDDPLSQKDLGRKIENAPVNKEALEGTSGHDARNIPPYDSFANTPQEAYPLDRIILSGEWDFLEDIYRSLQAGEVASNAYPTFVCNRIHKLLEIQVGEKRLSCIFSDITHLIKLEDQHSMDGASSARNHQFPSILRQNFSTCLRLSVDKIDLLVGYVFVLTLNADDFQTFPANISRDLRMNPAIVSQFGVARWNARRTSIWKPFLSLELPQPKMKLLKR</sequence>
<dbReference type="GO" id="GO:0000428">
    <property type="term" value="C:DNA-directed RNA polymerase complex"/>
    <property type="evidence" value="ECO:0007669"/>
    <property type="project" value="UniProtKB-KW"/>
</dbReference>
<dbReference type="EMBL" id="RCHU01000063">
    <property type="protein sequence ID" value="TKS16379.1"/>
    <property type="molecule type" value="Genomic_DNA"/>
</dbReference>
<evidence type="ECO:0000256" key="1">
    <source>
        <dbReference type="ARBA" id="ARBA00004604"/>
    </source>
</evidence>